<comment type="similarity">
    <text evidence="5">Belongs to the U2 small nuclear ribonucleoprotein A family.</text>
</comment>
<sequence>MHALSSTLHALQNCSSLTALSLEGNPCSMLPSYRASTLRLLPHLLILDGRKILETDRQIYGEPKTNCLPQLIFQCFRIMGLPEPPKDKKNAQTIHVEVNFPLLSECGSVEEGAANQPPVPDADATGPEEIPKIAAKNPKKKGNKKDKKKSYFSGENEYDEQKELQNCWFKSEPVAWAKIMQFPATQVENLPNKSMEIRDTFRSIVPVRIVYLKVAPHSAKTKKPKGKKKKKDIKATKGETEEPNEEGSVGSCKKTVLKKVTIASFYCELKSLNWSDETEDFYWAGHPDLGEKAIRVEGSLKAIDYDLNASTKTRKLASGRTEAEGSLKEHLPNVLTCQVGFGVARI</sequence>
<dbReference type="GO" id="GO:0000398">
    <property type="term" value="P:mRNA splicing, via spliceosome"/>
    <property type="evidence" value="ECO:0007669"/>
    <property type="project" value="InterPro"/>
</dbReference>
<dbReference type="PANTHER" id="PTHR10552:SF6">
    <property type="entry name" value="U2 SMALL NUCLEAR RIBONUCLEOPROTEIN A"/>
    <property type="match status" value="1"/>
</dbReference>
<evidence type="ECO:0008006" key="9">
    <source>
        <dbReference type="Google" id="ProtNLM"/>
    </source>
</evidence>
<dbReference type="GO" id="GO:0005634">
    <property type="term" value="C:nucleus"/>
    <property type="evidence" value="ECO:0007669"/>
    <property type="project" value="UniProtKB-SubCell"/>
</dbReference>
<feature type="region of interest" description="Disordered" evidence="6">
    <location>
        <begin position="220"/>
        <end position="249"/>
    </location>
</feature>
<dbReference type="Gene3D" id="3.80.10.10">
    <property type="entry name" value="Ribonuclease Inhibitor"/>
    <property type="match status" value="1"/>
</dbReference>
<dbReference type="GO" id="GO:0030620">
    <property type="term" value="F:U2 snRNA binding"/>
    <property type="evidence" value="ECO:0007669"/>
    <property type="project" value="InterPro"/>
</dbReference>
<evidence type="ECO:0000256" key="5">
    <source>
        <dbReference type="ARBA" id="ARBA00024196"/>
    </source>
</evidence>
<keyword evidence="4" id="KW-0539">Nucleus</keyword>
<evidence type="ECO:0000256" key="3">
    <source>
        <dbReference type="ARBA" id="ARBA00022737"/>
    </source>
</evidence>
<evidence type="ECO:0000256" key="1">
    <source>
        <dbReference type="ARBA" id="ARBA00004123"/>
    </source>
</evidence>
<dbReference type="InterPro" id="IPR044640">
    <property type="entry name" value="RU2A"/>
</dbReference>
<reference evidence="8" key="1">
    <citation type="journal article" date="2013" name="Genome Biol.">
        <title>Draft genome of the mountain pine beetle, Dendroctonus ponderosae Hopkins, a major forest pest.</title>
        <authorList>
            <person name="Keeling C.I."/>
            <person name="Yuen M.M."/>
            <person name="Liao N.Y."/>
            <person name="Docking T.R."/>
            <person name="Chan S.K."/>
            <person name="Taylor G.A."/>
            <person name="Palmquist D.L."/>
            <person name="Jackman S.D."/>
            <person name="Nguyen A."/>
            <person name="Li M."/>
            <person name="Henderson H."/>
            <person name="Janes J.K."/>
            <person name="Zhao Y."/>
            <person name="Pandoh P."/>
            <person name="Moore R."/>
            <person name="Sperling F.A."/>
            <person name="Huber D.P."/>
            <person name="Birol I."/>
            <person name="Jones S.J."/>
            <person name="Bohlmann J."/>
        </authorList>
    </citation>
    <scope>NUCLEOTIDE SEQUENCE</scope>
</reference>
<evidence type="ECO:0000256" key="4">
    <source>
        <dbReference type="ARBA" id="ARBA00023242"/>
    </source>
</evidence>
<dbReference type="AlphaFoldDB" id="A0AAR5PEX5"/>
<feature type="compositionally biased region" description="Basic residues" evidence="6">
    <location>
        <begin position="220"/>
        <end position="232"/>
    </location>
</feature>
<evidence type="ECO:0000256" key="2">
    <source>
        <dbReference type="ARBA" id="ARBA00022614"/>
    </source>
</evidence>
<dbReference type="InterPro" id="IPR032675">
    <property type="entry name" value="LRR_dom_sf"/>
</dbReference>
<keyword evidence="3" id="KW-0677">Repeat</keyword>
<proteinExistence type="inferred from homology"/>
<dbReference type="SUPFAM" id="SSF52058">
    <property type="entry name" value="L domain-like"/>
    <property type="match status" value="1"/>
</dbReference>
<accession>A0AAR5PEX5</accession>
<organism evidence="7 8">
    <name type="scientific">Dendroctonus ponderosae</name>
    <name type="common">Mountain pine beetle</name>
    <dbReference type="NCBI Taxonomy" id="77166"/>
    <lineage>
        <taxon>Eukaryota</taxon>
        <taxon>Metazoa</taxon>
        <taxon>Ecdysozoa</taxon>
        <taxon>Arthropoda</taxon>
        <taxon>Hexapoda</taxon>
        <taxon>Insecta</taxon>
        <taxon>Pterygota</taxon>
        <taxon>Neoptera</taxon>
        <taxon>Endopterygota</taxon>
        <taxon>Coleoptera</taxon>
        <taxon>Polyphaga</taxon>
        <taxon>Cucujiformia</taxon>
        <taxon>Curculionidae</taxon>
        <taxon>Scolytinae</taxon>
        <taxon>Dendroctonus</taxon>
    </lineage>
</organism>
<protein>
    <recommendedName>
        <fullName evidence="9">Leucine-rich repeat-containing protein 43</fullName>
    </recommendedName>
</protein>
<evidence type="ECO:0000256" key="6">
    <source>
        <dbReference type="SAM" id="MobiDB-lite"/>
    </source>
</evidence>
<dbReference type="EnsemblMetazoa" id="XM_019904046.1">
    <property type="protein sequence ID" value="XP_019759605.1"/>
    <property type="gene ID" value="LOC109537368"/>
</dbReference>
<evidence type="ECO:0000313" key="8">
    <source>
        <dbReference type="Proteomes" id="UP000019118"/>
    </source>
</evidence>
<name>A0AAR5PEX5_DENPD</name>
<dbReference type="Proteomes" id="UP000019118">
    <property type="component" value="Unassembled WGS sequence"/>
</dbReference>
<feature type="compositionally biased region" description="Basic residues" evidence="6">
    <location>
        <begin position="137"/>
        <end position="150"/>
    </location>
</feature>
<dbReference type="PANTHER" id="PTHR10552">
    <property type="entry name" value="U2 SMALL NUCLEAR RIBONUCLEOPROTEIN A"/>
    <property type="match status" value="1"/>
</dbReference>
<keyword evidence="8" id="KW-1185">Reference proteome</keyword>
<feature type="region of interest" description="Disordered" evidence="6">
    <location>
        <begin position="111"/>
        <end position="150"/>
    </location>
</feature>
<keyword evidence="2" id="KW-0433">Leucine-rich repeat</keyword>
<evidence type="ECO:0000313" key="7">
    <source>
        <dbReference type="EnsemblMetazoa" id="XP_019759605.1"/>
    </source>
</evidence>
<reference evidence="7" key="2">
    <citation type="submission" date="2024-08" db="UniProtKB">
        <authorList>
            <consortium name="EnsemblMetazoa"/>
        </authorList>
    </citation>
    <scope>IDENTIFICATION</scope>
</reference>
<comment type="subcellular location">
    <subcellularLocation>
        <location evidence="1">Nucleus</location>
    </subcellularLocation>
</comment>